<keyword evidence="8" id="KW-0406">Ion transport</keyword>
<feature type="transmembrane region" description="Helical" evidence="14">
    <location>
        <begin position="206"/>
        <end position="225"/>
    </location>
</feature>
<proteinExistence type="inferred from homology"/>
<comment type="subcellular location">
    <subcellularLocation>
        <location evidence="1">Membrane</location>
        <topology evidence="1">Multi-pass membrane protein</topology>
    </subcellularLocation>
    <subcellularLocation>
        <location evidence="13">Mitochondrion inner membrane</location>
        <topology evidence="13">Multi-pass membrane protein</topology>
    </subcellularLocation>
</comment>
<protein>
    <recommendedName>
        <fullName evidence="13">ATP synthase subunit a</fullName>
    </recommendedName>
</protein>
<reference evidence="15" key="1">
    <citation type="journal article" date="2010" name="BMC Evol. Biol.">
        <title>Mitochondrial genomes of acrodont lizards: timing of gene rearrangements and phylogenetic and biogeographic implications.</title>
        <authorList>
            <person name="Okajima Y."/>
            <person name="Kumazawa Y."/>
        </authorList>
    </citation>
    <scope>NUCLEOTIDE SEQUENCE</scope>
</reference>
<evidence type="ECO:0000256" key="2">
    <source>
        <dbReference type="ARBA" id="ARBA00006810"/>
    </source>
</evidence>
<dbReference type="InterPro" id="IPR035908">
    <property type="entry name" value="F0_ATP_A_sf"/>
</dbReference>
<keyword evidence="7 14" id="KW-1133">Transmembrane helix</keyword>
<dbReference type="PRINTS" id="PR00123">
    <property type="entry name" value="ATPASEA"/>
</dbReference>
<dbReference type="Pfam" id="PF00119">
    <property type="entry name" value="ATP-synt_A"/>
    <property type="match status" value="1"/>
</dbReference>
<keyword evidence="5 14" id="KW-0812">Transmembrane</keyword>
<evidence type="ECO:0000256" key="3">
    <source>
        <dbReference type="ARBA" id="ARBA00022448"/>
    </source>
</evidence>
<dbReference type="SUPFAM" id="SSF81336">
    <property type="entry name" value="F1F0 ATP synthase subunit A"/>
    <property type="match status" value="1"/>
</dbReference>
<feature type="transmembrane region" description="Helical" evidence="14">
    <location>
        <begin position="157"/>
        <end position="175"/>
    </location>
</feature>
<dbReference type="PANTHER" id="PTHR11410:SF0">
    <property type="entry name" value="ATP SYNTHASE SUBUNIT A"/>
    <property type="match status" value="1"/>
</dbReference>
<keyword evidence="6" id="KW-0375">Hydrogen ion transport</keyword>
<dbReference type="Gene3D" id="1.20.120.220">
    <property type="entry name" value="ATP synthase, F0 complex, subunit A"/>
    <property type="match status" value="1"/>
</dbReference>
<evidence type="ECO:0000256" key="14">
    <source>
        <dbReference type="SAM" id="Phobius"/>
    </source>
</evidence>
<dbReference type="PROSITE" id="PS00449">
    <property type="entry name" value="ATPASE_A"/>
    <property type="match status" value="1"/>
</dbReference>
<dbReference type="PANTHER" id="PTHR11410">
    <property type="entry name" value="ATP SYNTHASE SUBUNIT A"/>
    <property type="match status" value="1"/>
</dbReference>
<keyword evidence="3" id="KW-0813">Transport</keyword>
<comment type="subunit">
    <text evidence="12">Component of the ATP synthase complex composed at least of ATP5F1A/subunit alpha, ATP5F1B/subunit beta, ATP5MC1/subunit c (homooctomer), MT-ATP6/subunit a, MT-ATP8/subunit 8, ATP5ME/subunit e, ATP5MF/subunit f, ATP5MG/subunit g, ATP5MK/subunit k, ATP5MJ/subunit j, ATP5F1C/subunit gamma, ATP5F1D/subunit delta, ATP5F1E/subunit epsilon, ATP5PF/subunit F6, ATP5PB/subunit b, ATP5PD/subunit d, ATP5PO/subunit OSCP. ATP synthase complex consists of a soluble F(1) head domain (subunits alpha(3) and beta(3)) - the catalytic core - and a membrane F(0) domain - the membrane proton channel (subunits c, a, 8, e, f, g, k and j). These two domains are linked by a central stalk (subunits gamma, delta, and epsilon) rotating inside the F1 region and a stationary peripheral stalk (subunits F6, b, d, and OSCP). Interacts with DNAJC30; interaction is direct.</text>
</comment>
<feature type="transmembrane region" description="Helical" evidence="14">
    <location>
        <begin position="39"/>
        <end position="57"/>
    </location>
</feature>
<dbReference type="EMBL" id="AB114447">
    <property type="protein sequence ID" value="BAJ08052.1"/>
    <property type="molecule type" value="Genomic_DNA"/>
</dbReference>
<feature type="transmembrane region" description="Helical" evidence="14">
    <location>
        <begin position="15"/>
        <end position="32"/>
    </location>
</feature>
<comment type="similarity">
    <text evidence="2">Belongs to the ATPase A chain family.</text>
</comment>
<organism evidence="15">
    <name type="scientific">Uromastyx benti</name>
    <name type="common">Yemeni spiny-tailed lizard</name>
    <dbReference type="NCBI Taxonomy" id="236742"/>
    <lineage>
        <taxon>Eukaryota</taxon>
        <taxon>Metazoa</taxon>
        <taxon>Chordata</taxon>
        <taxon>Craniata</taxon>
        <taxon>Vertebrata</taxon>
        <taxon>Euteleostomi</taxon>
        <taxon>Lepidosauria</taxon>
        <taxon>Squamata</taxon>
        <taxon>Bifurcata</taxon>
        <taxon>Unidentata</taxon>
        <taxon>Episquamata</taxon>
        <taxon>Toxicofera</taxon>
        <taxon>Iguania</taxon>
        <taxon>Acrodonta</taxon>
        <taxon>Agamidae</taxon>
        <taxon>Uromastycinae</taxon>
        <taxon>Uromastyx</taxon>
    </lineage>
</organism>
<keyword evidence="4" id="KW-0138">CF(0)</keyword>
<gene>
    <name evidence="15" type="primary">ATPase 6</name>
</gene>
<dbReference type="CDD" id="cd00310">
    <property type="entry name" value="ATP-synt_Fo_a_6"/>
    <property type="match status" value="1"/>
</dbReference>
<accession>D6RR64</accession>
<dbReference type="GO" id="GO:0045259">
    <property type="term" value="C:proton-transporting ATP synthase complex"/>
    <property type="evidence" value="ECO:0007669"/>
    <property type="project" value="UniProtKB-KW"/>
</dbReference>
<evidence type="ECO:0000256" key="6">
    <source>
        <dbReference type="ARBA" id="ARBA00022781"/>
    </source>
</evidence>
<dbReference type="InterPro" id="IPR045083">
    <property type="entry name" value="ATP_synth_F0_asu_bact/mt"/>
</dbReference>
<evidence type="ECO:0000256" key="4">
    <source>
        <dbReference type="ARBA" id="ARBA00022547"/>
    </source>
</evidence>
<dbReference type="NCBIfam" id="TIGR01131">
    <property type="entry name" value="ATP_synt_6_or_A"/>
    <property type="match status" value="1"/>
</dbReference>
<keyword evidence="15" id="KW-0496">Mitochondrion</keyword>
<evidence type="ECO:0000256" key="1">
    <source>
        <dbReference type="ARBA" id="ARBA00004141"/>
    </source>
</evidence>
<evidence type="ECO:0000313" key="15">
    <source>
        <dbReference type="EMBL" id="BAJ08052.1"/>
    </source>
</evidence>
<keyword evidence="10" id="KW-0066">ATP synthesis</keyword>
<dbReference type="AlphaFoldDB" id="D6RR64"/>
<feature type="transmembrane region" description="Helical" evidence="14">
    <location>
        <begin position="69"/>
        <end position="89"/>
    </location>
</feature>
<keyword evidence="9 14" id="KW-0472">Membrane</keyword>
<dbReference type="GO" id="GO:0046933">
    <property type="term" value="F:proton-transporting ATP synthase activity, rotational mechanism"/>
    <property type="evidence" value="ECO:0007669"/>
    <property type="project" value="TreeGrafter"/>
</dbReference>
<evidence type="ECO:0000256" key="10">
    <source>
        <dbReference type="ARBA" id="ARBA00023310"/>
    </source>
</evidence>
<comment type="catalytic activity">
    <reaction evidence="11">
        <text>H(+)(in) = H(+)(out)</text>
        <dbReference type="Rhea" id="RHEA:34979"/>
        <dbReference type="ChEBI" id="CHEBI:15378"/>
    </reaction>
</comment>
<evidence type="ECO:0000256" key="7">
    <source>
        <dbReference type="ARBA" id="ARBA00022989"/>
    </source>
</evidence>
<dbReference type="GO" id="GO:0005743">
    <property type="term" value="C:mitochondrial inner membrane"/>
    <property type="evidence" value="ECO:0007669"/>
    <property type="project" value="UniProtKB-SubCell"/>
</dbReference>
<evidence type="ECO:0000256" key="9">
    <source>
        <dbReference type="ARBA" id="ARBA00023136"/>
    </source>
</evidence>
<name>D6RR64_9SAUR</name>
<dbReference type="InterPro" id="IPR000568">
    <property type="entry name" value="ATP_synth_F0_asu"/>
</dbReference>
<evidence type="ECO:0000256" key="12">
    <source>
        <dbReference type="ARBA" id="ARBA00063051"/>
    </source>
</evidence>
<sequence>MKVNLFDQFMTPKTLGADLLLLTMLLAIMMLFKPTDRLFDAPVPTIVTILATLISKHMLEPINPKAQKWAQFLAGQFLLIATLNLIGMLPYTFAPTTHLSVNMALAMPAWLTTVVIGASYKPTSTLAHLLPENTPILLIPIIILIETISQLMRPLALAIRLTANLIAGHVLMQLISTTMMILTVLTPMTLAPLVFLLLLLLTTLELAVAIIQAYVFTLLLALYLHENT</sequence>
<evidence type="ECO:0000256" key="5">
    <source>
        <dbReference type="ARBA" id="ARBA00022692"/>
    </source>
</evidence>
<evidence type="ECO:0000256" key="13">
    <source>
        <dbReference type="RuleBase" id="RU004450"/>
    </source>
</evidence>
<evidence type="ECO:0000256" key="11">
    <source>
        <dbReference type="ARBA" id="ARBA00024169"/>
    </source>
</evidence>
<geneLocation type="mitochondrion" evidence="15"/>
<evidence type="ECO:0000256" key="8">
    <source>
        <dbReference type="ARBA" id="ARBA00023065"/>
    </source>
</evidence>
<feature type="transmembrane region" description="Helical" evidence="14">
    <location>
        <begin position="101"/>
        <end position="120"/>
    </location>
</feature>
<dbReference type="InterPro" id="IPR023011">
    <property type="entry name" value="ATP_synth_F0_asu_AS"/>
</dbReference>